<dbReference type="AlphaFoldDB" id="A0A4Y5Z3V5"/>
<accession>A0A4Y5Z3V5</accession>
<reference evidence="1 2" key="1">
    <citation type="submission" date="2019-06" db="EMBL/GenBank/DDBJ databases">
        <title>A complete genome sequence for Luteibacter pinisoli MAH-14.</title>
        <authorList>
            <person name="Baltrus D.A."/>
        </authorList>
    </citation>
    <scope>NUCLEOTIDE SEQUENCE [LARGE SCALE GENOMIC DNA]</scope>
    <source>
        <strain evidence="1 2">MAH-14</strain>
    </source>
</reference>
<evidence type="ECO:0000313" key="2">
    <source>
        <dbReference type="Proteomes" id="UP000316093"/>
    </source>
</evidence>
<dbReference type="Proteomes" id="UP000316093">
    <property type="component" value="Chromosome"/>
</dbReference>
<name>A0A4Y5Z3V5_9GAMM</name>
<evidence type="ECO:0000313" key="1">
    <source>
        <dbReference type="EMBL" id="QDE39606.1"/>
    </source>
</evidence>
<keyword evidence="2" id="KW-1185">Reference proteome</keyword>
<protein>
    <submittedName>
        <fullName evidence="1">Uncharacterized protein</fullName>
    </submittedName>
</protein>
<dbReference type="PROSITE" id="PS51257">
    <property type="entry name" value="PROKAR_LIPOPROTEIN"/>
    <property type="match status" value="1"/>
</dbReference>
<dbReference type="OrthoDB" id="5950182at2"/>
<dbReference type="RefSeq" id="WP_139982480.1">
    <property type="nucleotide sequence ID" value="NZ_CP041046.1"/>
</dbReference>
<organism evidence="1 2">
    <name type="scientific">Luteibacter pinisoli</name>
    <dbReference type="NCBI Taxonomy" id="2589080"/>
    <lineage>
        <taxon>Bacteria</taxon>
        <taxon>Pseudomonadati</taxon>
        <taxon>Pseudomonadota</taxon>
        <taxon>Gammaproteobacteria</taxon>
        <taxon>Lysobacterales</taxon>
        <taxon>Rhodanobacteraceae</taxon>
        <taxon>Luteibacter</taxon>
    </lineage>
</organism>
<gene>
    <name evidence="1" type="ORF">FIV34_10520</name>
</gene>
<dbReference type="KEGG" id="lpy:FIV34_10520"/>
<dbReference type="EMBL" id="CP041046">
    <property type="protein sequence ID" value="QDE39606.1"/>
    <property type="molecule type" value="Genomic_DNA"/>
</dbReference>
<proteinExistence type="predicted"/>
<sequence>MRYLAIAGLTLLAGCATQNERHVGIHDVLSSTTFAYQNATDGDATLTVVRDQGLWGAGCSSAVYVDDKVVADMEIGQQLVLHVPSGSRKLTVMPHGACSSDRVDADATVGQGETKTFSIPASGVGLTAAAPPPPPKA</sequence>